<evidence type="ECO:0000313" key="3">
    <source>
        <dbReference type="WBParaSite" id="MhA1_Contig1245.frz3.gene3"/>
    </source>
</evidence>
<evidence type="ECO:0000313" key="2">
    <source>
        <dbReference type="Proteomes" id="UP000095281"/>
    </source>
</evidence>
<sequence length="211" mass="23826">MHFQNIKGGNVPTKFVAPNSNVGEIAPASYGNDNGVEYSNIPFFGNTKISEGQKGSQNGKKKSKGEKTKVDPANRFSVLQGLTEEKQTEMFDKVENKSESEEKKEECEEECVEKEDCKDECVDEAPDFGINRNLPSCVKINDVISCNSNYFLWGHSKQFHKYLKKNETFELYCPVGKNNKTMTSVAEAVVTRVKDKTKRKWTLTFVQKNDG</sequence>
<name>A0A1I8B267_MELHA</name>
<organism evidence="2 3">
    <name type="scientific">Meloidogyne hapla</name>
    <name type="common">Root-knot nematode worm</name>
    <dbReference type="NCBI Taxonomy" id="6305"/>
    <lineage>
        <taxon>Eukaryota</taxon>
        <taxon>Metazoa</taxon>
        <taxon>Ecdysozoa</taxon>
        <taxon>Nematoda</taxon>
        <taxon>Chromadorea</taxon>
        <taxon>Rhabditida</taxon>
        <taxon>Tylenchina</taxon>
        <taxon>Tylenchomorpha</taxon>
        <taxon>Tylenchoidea</taxon>
        <taxon>Meloidogynidae</taxon>
        <taxon>Meloidogyninae</taxon>
        <taxon>Meloidogyne</taxon>
    </lineage>
</organism>
<reference evidence="3" key="1">
    <citation type="submission" date="2016-11" db="UniProtKB">
        <authorList>
            <consortium name="WormBaseParasite"/>
        </authorList>
    </citation>
    <scope>IDENTIFICATION</scope>
</reference>
<proteinExistence type="predicted"/>
<protein>
    <submittedName>
        <fullName evidence="3">Uncharacterized protein</fullName>
    </submittedName>
</protein>
<dbReference type="AlphaFoldDB" id="A0A1I8B267"/>
<keyword evidence="2" id="KW-1185">Reference proteome</keyword>
<evidence type="ECO:0000256" key="1">
    <source>
        <dbReference type="SAM" id="MobiDB-lite"/>
    </source>
</evidence>
<dbReference type="Proteomes" id="UP000095281">
    <property type="component" value="Unplaced"/>
</dbReference>
<feature type="region of interest" description="Disordered" evidence="1">
    <location>
        <begin position="48"/>
        <end position="73"/>
    </location>
</feature>
<dbReference type="WBParaSite" id="MhA1_Contig1245.frz3.gene3">
    <property type="protein sequence ID" value="MhA1_Contig1245.frz3.gene3"/>
    <property type="gene ID" value="MhA1_Contig1245.frz3.gene3"/>
</dbReference>
<accession>A0A1I8B267</accession>